<evidence type="ECO:0000313" key="2">
    <source>
        <dbReference type="Proteomes" id="UP000297814"/>
    </source>
</evidence>
<dbReference type="AlphaFoldDB" id="A0A4Z1H1K5"/>
<keyword evidence="2" id="KW-1185">Reference proteome</keyword>
<gene>
    <name evidence="1" type="ORF">BHYA_0003g00480</name>
</gene>
<proteinExistence type="predicted"/>
<name>A0A4Z1H1K5_9HELO</name>
<comment type="caution">
    <text evidence="1">The sequence shown here is derived from an EMBL/GenBank/DDBJ whole genome shotgun (WGS) entry which is preliminary data.</text>
</comment>
<organism evidence="1 2">
    <name type="scientific">Botrytis hyacinthi</name>
    <dbReference type="NCBI Taxonomy" id="278943"/>
    <lineage>
        <taxon>Eukaryota</taxon>
        <taxon>Fungi</taxon>
        <taxon>Dikarya</taxon>
        <taxon>Ascomycota</taxon>
        <taxon>Pezizomycotina</taxon>
        <taxon>Leotiomycetes</taxon>
        <taxon>Helotiales</taxon>
        <taxon>Sclerotiniaceae</taxon>
        <taxon>Botrytis</taxon>
    </lineage>
</organism>
<sequence>MTIGALSMQHTTCGFEADCPGIAKTRIEIIRWKFEYSRKERSADFMGARKRKCKLVSGAESPSEIKTDGRYKENELAITETDQFKNLGRRYIGDGTWKLELGTMEEKIKNTLARITSSSSTWQQGFRRTISELASNAYTN</sequence>
<reference evidence="1 2" key="1">
    <citation type="submission" date="2017-12" db="EMBL/GenBank/DDBJ databases">
        <title>Comparative genomics of Botrytis spp.</title>
        <authorList>
            <person name="Valero-Jimenez C.A."/>
            <person name="Tapia P."/>
            <person name="Veloso J."/>
            <person name="Silva-Moreno E."/>
            <person name="Staats M."/>
            <person name="Valdes J.H."/>
            <person name="Van Kan J.A.L."/>
        </authorList>
    </citation>
    <scope>NUCLEOTIDE SEQUENCE [LARGE SCALE GENOMIC DNA]</scope>
    <source>
        <strain evidence="1 2">Bh0001</strain>
    </source>
</reference>
<protein>
    <submittedName>
        <fullName evidence="1">Uncharacterized protein</fullName>
    </submittedName>
</protein>
<evidence type="ECO:0000313" key="1">
    <source>
        <dbReference type="EMBL" id="TGO43094.1"/>
    </source>
</evidence>
<dbReference type="Proteomes" id="UP000297814">
    <property type="component" value="Unassembled WGS sequence"/>
</dbReference>
<accession>A0A4Z1H1K5</accession>
<dbReference type="EMBL" id="PQXK01000003">
    <property type="protein sequence ID" value="TGO43094.1"/>
    <property type="molecule type" value="Genomic_DNA"/>
</dbReference>